<evidence type="ECO:0000313" key="2">
    <source>
        <dbReference type="EMBL" id="PRP93135.1"/>
    </source>
</evidence>
<keyword evidence="3" id="KW-1185">Reference proteome</keyword>
<feature type="region of interest" description="Disordered" evidence="1">
    <location>
        <begin position="1"/>
        <end position="227"/>
    </location>
</feature>
<comment type="caution">
    <text evidence="2">The sequence shown here is derived from an EMBL/GenBank/DDBJ whole genome shotgun (WGS) entry which is preliminary data.</text>
</comment>
<dbReference type="EMBL" id="PVNK01000193">
    <property type="protein sequence ID" value="PRP93135.1"/>
    <property type="molecule type" value="Genomic_DNA"/>
</dbReference>
<name>A0A2S9XJU3_9BACT</name>
<accession>A0A2S9XJU3</accession>
<sequence>MPDQVHPRGAPRPARQRRRPDGRRDPRAHGLRACDGLGRVLERGRQPARPRLPRAQAGRARRADPGRGLPARVAAGEVSLRGQQLLRRRSQPPRRRARQGLAVARRAPARRRGALSRPAGQGWQQPDRRAAGRVCPRRSDAQAEQEDRRAQLAGQGPDPRPARAAAARGPRLSLPRPRRRHGCVREGQGGQEAVEGGDRQAQGLAQAGEQALHEGRGRAAPGAQPQD</sequence>
<feature type="compositionally biased region" description="Basic residues" evidence="1">
    <location>
        <begin position="86"/>
        <end position="98"/>
    </location>
</feature>
<feature type="compositionally biased region" description="Low complexity" evidence="1">
    <location>
        <begin position="162"/>
        <end position="175"/>
    </location>
</feature>
<feature type="compositionally biased region" description="Low complexity" evidence="1">
    <location>
        <begin position="200"/>
        <end position="210"/>
    </location>
</feature>
<dbReference type="Proteomes" id="UP000237968">
    <property type="component" value="Unassembled WGS sequence"/>
</dbReference>
<feature type="compositionally biased region" description="Basic and acidic residues" evidence="1">
    <location>
        <begin position="137"/>
        <end position="150"/>
    </location>
</feature>
<organism evidence="2 3">
    <name type="scientific">Enhygromyxa salina</name>
    <dbReference type="NCBI Taxonomy" id="215803"/>
    <lineage>
        <taxon>Bacteria</taxon>
        <taxon>Pseudomonadati</taxon>
        <taxon>Myxococcota</taxon>
        <taxon>Polyangia</taxon>
        <taxon>Nannocystales</taxon>
        <taxon>Nannocystaceae</taxon>
        <taxon>Enhygromyxa</taxon>
    </lineage>
</organism>
<gene>
    <name evidence="2" type="ORF">ENSA5_44910</name>
</gene>
<reference evidence="2 3" key="1">
    <citation type="submission" date="2018-03" db="EMBL/GenBank/DDBJ databases">
        <title>Draft Genome Sequences of the Obligatory Marine Myxobacteria Enhygromyxa salina SWB005.</title>
        <authorList>
            <person name="Poehlein A."/>
            <person name="Moghaddam J.A."/>
            <person name="Harms H."/>
            <person name="Alanjari M."/>
            <person name="Koenig G.M."/>
            <person name="Daniel R."/>
            <person name="Schaeberle T.F."/>
        </authorList>
    </citation>
    <scope>NUCLEOTIDE SEQUENCE [LARGE SCALE GENOMIC DNA]</scope>
    <source>
        <strain evidence="2 3">SWB005</strain>
    </source>
</reference>
<proteinExistence type="predicted"/>
<protein>
    <submittedName>
        <fullName evidence="2">Uncharacterized protein</fullName>
    </submittedName>
</protein>
<evidence type="ECO:0000313" key="3">
    <source>
        <dbReference type="Proteomes" id="UP000237968"/>
    </source>
</evidence>
<dbReference type="AlphaFoldDB" id="A0A2S9XJU3"/>
<evidence type="ECO:0000256" key="1">
    <source>
        <dbReference type="SAM" id="MobiDB-lite"/>
    </source>
</evidence>